<accession>A0A366I2L4</accession>
<proteinExistence type="predicted"/>
<protein>
    <submittedName>
        <fullName evidence="1">Uncharacterized protein</fullName>
    </submittedName>
</protein>
<dbReference type="AlphaFoldDB" id="A0A366I2L4"/>
<organism evidence="1 2">
    <name type="scientific">Brenneria salicis ATCC 15712 = DSM 30166</name>
    <dbReference type="NCBI Taxonomy" id="714314"/>
    <lineage>
        <taxon>Bacteria</taxon>
        <taxon>Pseudomonadati</taxon>
        <taxon>Pseudomonadota</taxon>
        <taxon>Gammaproteobacteria</taxon>
        <taxon>Enterobacterales</taxon>
        <taxon>Pectobacteriaceae</taxon>
        <taxon>Brenneria</taxon>
    </lineage>
</organism>
<dbReference type="Proteomes" id="UP000253046">
    <property type="component" value="Unassembled WGS sequence"/>
</dbReference>
<evidence type="ECO:0000313" key="1">
    <source>
        <dbReference type="EMBL" id="RBP61180.1"/>
    </source>
</evidence>
<reference evidence="1 2" key="1">
    <citation type="submission" date="2018-06" db="EMBL/GenBank/DDBJ databases">
        <title>Genomic Encyclopedia of Type Strains, Phase IV (KMG-IV): sequencing the most valuable type-strain genomes for metagenomic binning, comparative biology and taxonomic classification.</title>
        <authorList>
            <person name="Goeker M."/>
        </authorList>
    </citation>
    <scope>NUCLEOTIDE SEQUENCE [LARGE SCALE GENOMIC DNA]</scope>
    <source>
        <strain evidence="1 2">DSM 30166</strain>
    </source>
</reference>
<comment type="caution">
    <text evidence="1">The sequence shown here is derived from an EMBL/GenBank/DDBJ whole genome shotgun (WGS) entry which is preliminary data.</text>
</comment>
<dbReference type="EMBL" id="QNRY01000026">
    <property type="protein sequence ID" value="RBP61180.1"/>
    <property type="molecule type" value="Genomic_DNA"/>
</dbReference>
<evidence type="ECO:0000313" key="2">
    <source>
        <dbReference type="Proteomes" id="UP000253046"/>
    </source>
</evidence>
<gene>
    <name evidence="1" type="ORF">DES54_12637</name>
</gene>
<keyword evidence="2" id="KW-1185">Reference proteome</keyword>
<sequence>MNQLKQMRQKTVIVVETAIFEAQVRKSGKRRIVCS</sequence>
<name>A0A366I2L4_9GAMM</name>